<feature type="compositionally biased region" description="Basic and acidic residues" evidence="1">
    <location>
        <begin position="21"/>
        <end position="30"/>
    </location>
</feature>
<feature type="transmembrane region" description="Helical" evidence="2">
    <location>
        <begin position="149"/>
        <end position="170"/>
    </location>
</feature>
<keyword evidence="2" id="KW-0472">Membrane</keyword>
<comment type="caution">
    <text evidence="3">The sequence shown here is derived from an EMBL/GenBank/DDBJ whole genome shotgun (WGS) entry which is preliminary data.</text>
</comment>
<evidence type="ECO:0000313" key="4">
    <source>
        <dbReference type="Proteomes" id="UP001595823"/>
    </source>
</evidence>
<feature type="region of interest" description="Disordered" evidence="1">
    <location>
        <begin position="1"/>
        <end position="85"/>
    </location>
</feature>
<accession>A0ABV8TVR0</accession>
<feature type="compositionally biased region" description="Basic and acidic residues" evidence="1">
    <location>
        <begin position="1"/>
        <end position="14"/>
    </location>
</feature>
<feature type="compositionally biased region" description="Basic and acidic residues" evidence="1">
    <location>
        <begin position="65"/>
        <end position="84"/>
    </location>
</feature>
<protein>
    <submittedName>
        <fullName evidence="3">DUF3043 domain-containing protein</fullName>
    </submittedName>
</protein>
<reference evidence="4" key="1">
    <citation type="journal article" date="2019" name="Int. J. Syst. Evol. Microbiol.">
        <title>The Global Catalogue of Microorganisms (GCM) 10K type strain sequencing project: providing services to taxonomists for standard genome sequencing and annotation.</title>
        <authorList>
            <consortium name="The Broad Institute Genomics Platform"/>
            <consortium name="The Broad Institute Genome Sequencing Center for Infectious Disease"/>
            <person name="Wu L."/>
            <person name="Ma J."/>
        </authorList>
    </citation>
    <scope>NUCLEOTIDE SEQUENCE [LARGE SCALE GENOMIC DNA]</scope>
    <source>
        <strain evidence="4">IBRC-M 10908</strain>
    </source>
</reference>
<organism evidence="3 4">
    <name type="scientific">Salininema proteolyticum</name>
    <dbReference type="NCBI Taxonomy" id="1607685"/>
    <lineage>
        <taxon>Bacteria</taxon>
        <taxon>Bacillati</taxon>
        <taxon>Actinomycetota</taxon>
        <taxon>Actinomycetes</taxon>
        <taxon>Glycomycetales</taxon>
        <taxon>Glycomycetaceae</taxon>
        <taxon>Salininema</taxon>
    </lineage>
</organism>
<name>A0ABV8TVR0_9ACTN</name>
<dbReference type="RefSeq" id="WP_380618598.1">
    <property type="nucleotide sequence ID" value="NZ_JBHSDK010000008.1"/>
</dbReference>
<feature type="transmembrane region" description="Helical" evidence="2">
    <location>
        <begin position="124"/>
        <end position="143"/>
    </location>
</feature>
<keyword evidence="4" id="KW-1185">Reference proteome</keyword>
<evidence type="ECO:0000313" key="3">
    <source>
        <dbReference type="EMBL" id="MFC4334671.1"/>
    </source>
</evidence>
<dbReference type="Proteomes" id="UP001595823">
    <property type="component" value="Unassembled WGS sequence"/>
</dbReference>
<gene>
    <name evidence="3" type="ORF">ACFPET_05615</name>
</gene>
<dbReference type="Pfam" id="PF11241">
    <property type="entry name" value="DUF3043"/>
    <property type="match status" value="1"/>
</dbReference>
<evidence type="ECO:0000256" key="1">
    <source>
        <dbReference type="SAM" id="MobiDB-lite"/>
    </source>
</evidence>
<proteinExistence type="predicted"/>
<sequence>MAKKPEKATDKAEDPVEETAEERRATDKKGKATPKQPKKQKARPPANPPMSYKEMRQQRKAATPKSKEEKKAFRDARRSERAKISEGQWRGDPLYDQYHLPRDKGKVRLLARDIVDSRRNVAQYLFFFAIALLILSPVIATGIGAYGNLAINLIWLVILLSVVVDSVILVRKTKRLVNKRYPDNSERSAGLAWYVISRSIMFRSMRQPRIRMTYKAKEDDLGKVIKD</sequence>
<keyword evidence="2" id="KW-1133">Transmembrane helix</keyword>
<dbReference type="EMBL" id="JBHSDK010000008">
    <property type="protein sequence ID" value="MFC4334671.1"/>
    <property type="molecule type" value="Genomic_DNA"/>
</dbReference>
<keyword evidence="2" id="KW-0812">Transmembrane</keyword>
<evidence type="ECO:0000256" key="2">
    <source>
        <dbReference type="SAM" id="Phobius"/>
    </source>
</evidence>
<dbReference type="InterPro" id="IPR021403">
    <property type="entry name" value="DUF3043"/>
</dbReference>